<accession>A0A445J172</accession>
<dbReference type="EMBL" id="QZWG01000009">
    <property type="protein sequence ID" value="RZB92120.1"/>
    <property type="molecule type" value="Genomic_DNA"/>
</dbReference>
<comment type="caution">
    <text evidence="1">The sequence shown here is derived from an EMBL/GenBank/DDBJ whole genome shotgun (WGS) entry which is preliminary data.</text>
</comment>
<dbReference type="AlphaFoldDB" id="A0A445J172"/>
<reference evidence="1 2" key="1">
    <citation type="submission" date="2018-09" db="EMBL/GenBank/DDBJ databases">
        <title>A high-quality reference genome of wild soybean provides a powerful tool to mine soybean genomes.</title>
        <authorList>
            <person name="Xie M."/>
            <person name="Chung C.Y.L."/>
            <person name="Li M.-W."/>
            <person name="Wong F.-L."/>
            <person name="Chan T.-F."/>
            <person name="Lam H.-M."/>
        </authorList>
    </citation>
    <scope>NUCLEOTIDE SEQUENCE [LARGE SCALE GENOMIC DNA]</scope>
    <source>
        <strain evidence="2">cv. W05</strain>
        <tissue evidence="1">Hypocotyl of etiolated seedlings</tissue>
    </source>
</reference>
<organism evidence="1 2">
    <name type="scientific">Glycine soja</name>
    <name type="common">Wild soybean</name>
    <dbReference type="NCBI Taxonomy" id="3848"/>
    <lineage>
        <taxon>Eukaryota</taxon>
        <taxon>Viridiplantae</taxon>
        <taxon>Streptophyta</taxon>
        <taxon>Embryophyta</taxon>
        <taxon>Tracheophyta</taxon>
        <taxon>Spermatophyta</taxon>
        <taxon>Magnoliopsida</taxon>
        <taxon>eudicotyledons</taxon>
        <taxon>Gunneridae</taxon>
        <taxon>Pentapetalae</taxon>
        <taxon>rosids</taxon>
        <taxon>fabids</taxon>
        <taxon>Fabales</taxon>
        <taxon>Fabaceae</taxon>
        <taxon>Papilionoideae</taxon>
        <taxon>50 kb inversion clade</taxon>
        <taxon>NPAAA clade</taxon>
        <taxon>indigoferoid/millettioid clade</taxon>
        <taxon>Phaseoleae</taxon>
        <taxon>Glycine</taxon>
        <taxon>Glycine subgen. Soja</taxon>
    </lineage>
</organism>
<gene>
    <name evidence="1" type="ORF">D0Y65_024236</name>
</gene>
<name>A0A445J172_GLYSO</name>
<keyword evidence="2" id="KW-1185">Reference proteome</keyword>
<dbReference type="Gene3D" id="3.40.50.1820">
    <property type="entry name" value="alpha/beta hydrolase"/>
    <property type="match status" value="1"/>
</dbReference>
<evidence type="ECO:0000313" key="1">
    <source>
        <dbReference type="EMBL" id="RZB92120.1"/>
    </source>
</evidence>
<dbReference type="InterPro" id="IPR029058">
    <property type="entry name" value="AB_hydrolase_fold"/>
</dbReference>
<dbReference type="Proteomes" id="UP000289340">
    <property type="component" value="Chromosome 9"/>
</dbReference>
<protein>
    <submittedName>
        <fullName evidence="1">Putative carboxylesterase 120</fullName>
    </submittedName>
</protein>
<sequence>MTTPFCTPHPPSSDPTLSVLTINQQNNTWLRLFLPRIALSSKSKCDHTITTNIHGLILRQPFFGGTQRTESELRLENNPIIPLYRTDLMWELALPIGAERDHEYCNLRAGNWVEKLVKMK</sequence>
<proteinExistence type="predicted"/>
<evidence type="ECO:0000313" key="2">
    <source>
        <dbReference type="Proteomes" id="UP000289340"/>
    </source>
</evidence>